<dbReference type="AlphaFoldDB" id="A0A7R9KVZ4"/>
<proteinExistence type="predicted"/>
<dbReference type="EMBL" id="CAJPIZ010008089">
    <property type="protein sequence ID" value="CAG2110850.1"/>
    <property type="molecule type" value="Genomic_DNA"/>
</dbReference>
<evidence type="ECO:0000313" key="1">
    <source>
        <dbReference type="EMBL" id="CAD7630420.1"/>
    </source>
</evidence>
<reference evidence="1" key="1">
    <citation type="submission" date="2020-11" db="EMBL/GenBank/DDBJ databases">
        <authorList>
            <person name="Tran Van P."/>
        </authorList>
    </citation>
    <scope>NUCLEOTIDE SEQUENCE</scope>
</reference>
<protein>
    <submittedName>
        <fullName evidence="1">Uncharacterized protein</fullName>
    </submittedName>
</protein>
<dbReference type="EMBL" id="OC862664">
    <property type="protein sequence ID" value="CAD7630420.1"/>
    <property type="molecule type" value="Genomic_DNA"/>
</dbReference>
<keyword evidence="2" id="KW-1185">Reference proteome</keyword>
<gene>
    <name evidence="1" type="ORF">OSB1V03_LOCUS10833</name>
</gene>
<dbReference type="OrthoDB" id="7408201at2759"/>
<name>A0A7R9KVZ4_9ACAR</name>
<accession>A0A7R9KVZ4</accession>
<organism evidence="1">
    <name type="scientific">Medioppia subpectinata</name>
    <dbReference type="NCBI Taxonomy" id="1979941"/>
    <lineage>
        <taxon>Eukaryota</taxon>
        <taxon>Metazoa</taxon>
        <taxon>Ecdysozoa</taxon>
        <taxon>Arthropoda</taxon>
        <taxon>Chelicerata</taxon>
        <taxon>Arachnida</taxon>
        <taxon>Acari</taxon>
        <taxon>Acariformes</taxon>
        <taxon>Sarcoptiformes</taxon>
        <taxon>Oribatida</taxon>
        <taxon>Brachypylina</taxon>
        <taxon>Oppioidea</taxon>
        <taxon>Oppiidae</taxon>
        <taxon>Medioppia</taxon>
    </lineage>
</organism>
<dbReference type="Proteomes" id="UP000759131">
    <property type="component" value="Unassembled WGS sequence"/>
</dbReference>
<evidence type="ECO:0000313" key="2">
    <source>
        <dbReference type="Proteomes" id="UP000759131"/>
    </source>
</evidence>
<sequence length="105" mass="11022">MIVNISGKVTAISHQYCTSHKTSMITGQVGNSVGNILSLTDASDRILFIVSRSRSTSSSLVTSATTGTIRPVITTLAPLLANSRAVAAPIPELEPVMRATRPVKS</sequence>